<evidence type="ECO:0000256" key="2">
    <source>
        <dbReference type="SAM" id="MobiDB-lite"/>
    </source>
</evidence>
<keyword evidence="1" id="KW-0175">Coiled coil</keyword>
<organism evidence="3 4">
    <name type="scientific">Pseudomonas fluorescens</name>
    <dbReference type="NCBI Taxonomy" id="294"/>
    <lineage>
        <taxon>Bacteria</taxon>
        <taxon>Pseudomonadati</taxon>
        <taxon>Pseudomonadota</taxon>
        <taxon>Gammaproteobacteria</taxon>
        <taxon>Pseudomonadales</taxon>
        <taxon>Pseudomonadaceae</taxon>
        <taxon>Pseudomonas</taxon>
    </lineage>
</organism>
<reference evidence="3 4" key="1">
    <citation type="submission" date="2018-06" db="EMBL/GenBank/DDBJ databases">
        <authorList>
            <consortium name="Pathogen Informatics"/>
            <person name="Doyle S."/>
        </authorList>
    </citation>
    <scope>NUCLEOTIDE SEQUENCE [LARGE SCALE GENOMIC DNA]</scope>
    <source>
        <strain evidence="3 4">NCTC10392</strain>
    </source>
</reference>
<sequence length="336" mass="37208">MEARQGRDAAGGSMRHAHDSATGHLPGDARIALAWVPQSRFINSRSGTDKSGRVQYAVKHLKHQGQTVSSSQTVNPQQACEDLLLEGKQYNIEHHILPSENAVADRLLARGVELKDAYDELHGKLHARPPALQVFLGLVLSTAAFWNPQKMLKARTARNDLTNVNQQIARKANELAELLDQRTDLHNTSGFSSETHYHVGDVIEAASQNNCLFQSYVQEKLDALRGQFDLKYWPSLGDFMRELASDAEKAEMAATDPLTAAATAATRPSKADFFKALFASIEENSTENYGQLPRAFKLTDRTLASLANCALDLGPDELVDEAYVKRLRQRERNGTE</sequence>
<evidence type="ECO:0000313" key="4">
    <source>
        <dbReference type="Proteomes" id="UP000255125"/>
    </source>
</evidence>
<name>A0A379I5S5_PSEFL</name>
<dbReference type="RefSeq" id="WP_232925459.1">
    <property type="nucleotide sequence ID" value="NZ_CP008896.1"/>
</dbReference>
<gene>
    <name evidence="3" type="ORF">NCTC10392_00253</name>
</gene>
<proteinExistence type="predicted"/>
<dbReference type="Proteomes" id="UP000255125">
    <property type="component" value="Unassembled WGS sequence"/>
</dbReference>
<evidence type="ECO:0000313" key="3">
    <source>
        <dbReference type="EMBL" id="SUD27387.1"/>
    </source>
</evidence>
<feature type="region of interest" description="Disordered" evidence="2">
    <location>
        <begin position="1"/>
        <end position="25"/>
    </location>
</feature>
<protein>
    <submittedName>
        <fullName evidence="3">Uncharacterized protein</fullName>
    </submittedName>
</protein>
<dbReference type="AlphaFoldDB" id="A0A379I5S5"/>
<feature type="coiled-coil region" evidence="1">
    <location>
        <begin position="154"/>
        <end position="188"/>
    </location>
</feature>
<evidence type="ECO:0000256" key="1">
    <source>
        <dbReference type="SAM" id="Coils"/>
    </source>
</evidence>
<accession>A0A379I5S5</accession>
<dbReference type="EMBL" id="UGUS01000002">
    <property type="protein sequence ID" value="SUD27387.1"/>
    <property type="molecule type" value="Genomic_DNA"/>
</dbReference>